<dbReference type="EMBL" id="JABWGO010000018">
    <property type="protein sequence ID" value="NUW46667.1"/>
    <property type="molecule type" value="Genomic_DNA"/>
</dbReference>
<keyword evidence="5" id="KW-1185">Reference proteome</keyword>
<evidence type="ECO:0000313" key="4">
    <source>
        <dbReference type="EMBL" id="NUW46667.1"/>
    </source>
</evidence>
<accession>A0A7Y6MG84</accession>
<feature type="region of interest" description="Disordered" evidence="2">
    <location>
        <begin position="153"/>
        <end position="178"/>
    </location>
</feature>
<dbReference type="PROSITE" id="PS51900">
    <property type="entry name" value="CB"/>
    <property type="match status" value="1"/>
</dbReference>
<feature type="compositionally biased region" description="Low complexity" evidence="2">
    <location>
        <begin position="153"/>
        <end position="167"/>
    </location>
</feature>
<dbReference type="RefSeq" id="WP_175606119.1">
    <property type="nucleotide sequence ID" value="NZ_JABWGO010000018.1"/>
</dbReference>
<evidence type="ECO:0000313" key="5">
    <source>
        <dbReference type="Proteomes" id="UP000546126"/>
    </source>
</evidence>
<feature type="region of interest" description="Disordered" evidence="2">
    <location>
        <begin position="1"/>
        <end position="48"/>
    </location>
</feature>
<dbReference type="SUPFAM" id="SSF56349">
    <property type="entry name" value="DNA breaking-rejoining enzymes"/>
    <property type="match status" value="1"/>
</dbReference>
<evidence type="ECO:0000256" key="1">
    <source>
        <dbReference type="PROSITE-ProRule" id="PRU01248"/>
    </source>
</evidence>
<comment type="caution">
    <text evidence="4">The sequence shown here is derived from an EMBL/GenBank/DDBJ whole genome shotgun (WGS) entry which is preliminary data.</text>
</comment>
<dbReference type="GO" id="GO:0003677">
    <property type="term" value="F:DNA binding"/>
    <property type="evidence" value="ECO:0007669"/>
    <property type="project" value="UniProtKB-UniRule"/>
</dbReference>
<feature type="compositionally biased region" description="Basic and acidic residues" evidence="2">
    <location>
        <begin position="168"/>
        <end position="178"/>
    </location>
</feature>
<dbReference type="InterPro" id="IPR044068">
    <property type="entry name" value="CB"/>
</dbReference>
<sequence>MTGAPDPDPRGRPEPSTGSPAGVTSVGRIAGLRPRRRPGDGGEVDGADVDLVDGLDPVSRGTVADWLRESSSLSARRFRLRTFASFLRWLRLNVPELAPLRATGAHVREYCDATLAGRLPEAHGRPLAKATVGRRRAALTSLYHFAWENGPGPARPDGVAAAPPAGDAGRRAGLTRDERRSLRRGIARLAAEGHVTEAAAVALLEATGAPADAVAGASSQDFRTVADGHGGEHVVMVVHTGCHVAAFVLPPLARRLLRELGGGRRTAAEPIFGRYGEPVAAGWVGAALTRAALAGGISERRAAQLRPEMLRTGP</sequence>
<gene>
    <name evidence="4" type="ORF">HT134_42155</name>
</gene>
<dbReference type="Proteomes" id="UP000546126">
    <property type="component" value="Unassembled WGS sequence"/>
</dbReference>
<dbReference type="InterPro" id="IPR011010">
    <property type="entry name" value="DNA_brk_join_enz"/>
</dbReference>
<organism evidence="4 5">
    <name type="scientific">Nonomuraea rhodomycinica</name>
    <dbReference type="NCBI Taxonomy" id="1712872"/>
    <lineage>
        <taxon>Bacteria</taxon>
        <taxon>Bacillati</taxon>
        <taxon>Actinomycetota</taxon>
        <taxon>Actinomycetes</taxon>
        <taxon>Streptosporangiales</taxon>
        <taxon>Streptosporangiaceae</taxon>
        <taxon>Nonomuraea</taxon>
    </lineage>
</organism>
<keyword evidence="1" id="KW-0238">DNA-binding</keyword>
<reference evidence="4 5" key="1">
    <citation type="submission" date="2020-06" db="EMBL/GenBank/DDBJ databases">
        <authorList>
            <person name="Chanama M."/>
        </authorList>
    </citation>
    <scope>NUCLEOTIDE SEQUENCE [LARGE SCALE GENOMIC DNA]</scope>
    <source>
        <strain evidence="4 5">TBRC6557</strain>
    </source>
</reference>
<protein>
    <recommendedName>
        <fullName evidence="3">Core-binding (CB) domain-containing protein</fullName>
    </recommendedName>
</protein>
<evidence type="ECO:0000256" key="2">
    <source>
        <dbReference type="SAM" id="MobiDB-lite"/>
    </source>
</evidence>
<name>A0A7Y6MG84_9ACTN</name>
<evidence type="ECO:0000259" key="3">
    <source>
        <dbReference type="PROSITE" id="PS51900"/>
    </source>
</evidence>
<feature type="domain" description="Core-binding (CB)" evidence="3">
    <location>
        <begin position="57"/>
        <end position="147"/>
    </location>
</feature>
<dbReference type="AlphaFoldDB" id="A0A7Y6MG84"/>
<proteinExistence type="predicted"/>